<dbReference type="Pfam" id="PF01062">
    <property type="entry name" value="Bestrophin"/>
    <property type="match status" value="1"/>
</dbReference>
<comment type="subcellular location">
    <subcellularLocation>
        <location evidence="6">Cell membrane</location>
        <topology evidence="6">Multi-pass membrane protein</topology>
    </subcellularLocation>
    <subcellularLocation>
        <location evidence="1">Membrane</location>
        <topology evidence="1">Multi-pass membrane protein</topology>
    </subcellularLocation>
</comment>
<dbReference type="GO" id="GO:0005254">
    <property type="term" value="F:chloride channel activity"/>
    <property type="evidence" value="ECO:0007669"/>
    <property type="project" value="UniProtKB-KW"/>
</dbReference>
<evidence type="ECO:0000256" key="2">
    <source>
        <dbReference type="ARBA" id="ARBA00022692"/>
    </source>
</evidence>
<evidence type="ECO:0000313" key="8">
    <source>
        <dbReference type="EMBL" id="CAD6191947.1"/>
    </source>
</evidence>
<comment type="caution">
    <text evidence="8">The sequence shown here is derived from an EMBL/GenBank/DDBJ whole genome shotgun (WGS) entry which is preliminary data.</text>
</comment>
<keyword evidence="3 6" id="KW-1133">Transmembrane helix</keyword>
<dbReference type="AlphaFoldDB" id="A0A8S1H986"/>
<keyword evidence="6" id="KW-0868">Chloride</keyword>
<protein>
    <recommendedName>
        <fullName evidence="6">Bestrophin homolog</fullName>
    </recommendedName>
</protein>
<feature type="compositionally biased region" description="Basic and acidic residues" evidence="7">
    <location>
        <begin position="581"/>
        <end position="612"/>
    </location>
</feature>
<keyword evidence="2 6" id="KW-0812">Transmembrane</keyword>
<evidence type="ECO:0000313" key="9">
    <source>
        <dbReference type="Proteomes" id="UP000835052"/>
    </source>
</evidence>
<evidence type="ECO:0000256" key="1">
    <source>
        <dbReference type="ARBA" id="ARBA00004141"/>
    </source>
</evidence>
<feature type="transmembrane region" description="Helical" evidence="6">
    <location>
        <begin position="337"/>
        <end position="356"/>
    </location>
</feature>
<comment type="similarity">
    <text evidence="5 6">Belongs to the anion channel-forming bestrophin (TC 1.A.46) family. Calcium-sensitive chloride channel subfamily.</text>
</comment>
<dbReference type="PANTHER" id="PTHR10736">
    <property type="entry name" value="BESTROPHIN"/>
    <property type="match status" value="1"/>
</dbReference>
<dbReference type="PANTHER" id="PTHR10736:SF63">
    <property type="entry name" value="BESTROPHIN HOMOLOG-RELATED"/>
    <property type="match status" value="1"/>
</dbReference>
<feature type="region of interest" description="Disordered" evidence="7">
    <location>
        <begin position="546"/>
        <end position="612"/>
    </location>
</feature>
<keyword evidence="9" id="KW-1185">Reference proteome</keyword>
<comment type="function">
    <text evidence="6">Forms chloride channels.</text>
</comment>
<evidence type="ECO:0000256" key="7">
    <source>
        <dbReference type="SAM" id="MobiDB-lite"/>
    </source>
</evidence>
<dbReference type="InterPro" id="IPR021134">
    <property type="entry name" value="Bestrophin-like"/>
</dbReference>
<keyword evidence="6" id="KW-0869">Chloride channel</keyword>
<keyword evidence="6" id="KW-0813">Transport</keyword>
<evidence type="ECO:0000256" key="6">
    <source>
        <dbReference type="RuleBase" id="RU363126"/>
    </source>
</evidence>
<evidence type="ECO:0000256" key="5">
    <source>
        <dbReference type="ARBA" id="ARBA00034769"/>
    </source>
</evidence>
<gene>
    <name evidence="8" type="ORF">CAUJ_LOCUS7866</name>
</gene>
<name>A0A8S1H986_9PELO</name>
<dbReference type="Proteomes" id="UP000835052">
    <property type="component" value="Unassembled WGS sequence"/>
</dbReference>
<accession>A0A8S1H986</accession>
<organism evidence="8 9">
    <name type="scientific">Caenorhabditis auriculariae</name>
    <dbReference type="NCBI Taxonomy" id="2777116"/>
    <lineage>
        <taxon>Eukaryota</taxon>
        <taxon>Metazoa</taxon>
        <taxon>Ecdysozoa</taxon>
        <taxon>Nematoda</taxon>
        <taxon>Chromadorea</taxon>
        <taxon>Rhabditida</taxon>
        <taxon>Rhabditina</taxon>
        <taxon>Rhabditomorpha</taxon>
        <taxon>Rhabditoidea</taxon>
        <taxon>Rhabditidae</taxon>
        <taxon>Peloderinae</taxon>
        <taxon>Caenorhabditis</taxon>
    </lineage>
</organism>
<dbReference type="EMBL" id="CAJGYM010000024">
    <property type="protein sequence ID" value="CAD6191947.1"/>
    <property type="molecule type" value="Genomic_DNA"/>
</dbReference>
<dbReference type="InterPro" id="IPR000615">
    <property type="entry name" value="Bestrophin"/>
</dbReference>
<evidence type="ECO:0000256" key="3">
    <source>
        <dbReference type="ARBA" id="ARBA00022989"/>
    </source>
</evidence>
<sequence length="612" mass="70181">MGGATCWKYLPKLLSLHICLCVSGSVVNVWPSVLRKHCEKAGEKRFRLTLPPNHTGVITCRRRQMTVSYNLDVSSTSIIAFLKLQLRWRGSIWKSVMKELVIFTTLFAFVTTVYRTNYFLSEEQRKFWDNFSALFDQKLDYIPLTFMLGFFVTIIVGRWNDIFNNIGWVDNTALLLATYIRGSDEKSRLLRRNILRYMVLTQVMIFRDISMQVRRRFPTLETVVAAGFMLEAEREKYEELQLKYNKYFLPIQWCFTLLYEARTQGKIGADVMLNELIKSVSDFRRGLGQLCNFDWVPIPLVYPQVVFLAVRSYFFLCLIARQSVLIDGEPPKDNNPVYPLVPFLMTALQFIFYVGWMKVAESLMNPLGEDDDDFECNFLLDRNLAVGLTIVDDCYNEAPAQQKDIFWSVDVVEPLYSSGTALKPQNPRIGSATNYEVTENEVVMMPHVDNEAYEEGMLEDVEGTRLLPRGVSVVSVNRQSESRTSLASRNKGFFTSIKNHISGTPRKVSRPNRLNSSMFSISTNAGENNFGESSLSILDDLAEEAKQSQMNQVLTPEEMSSPRRTPIDVPLTSVPEEDEEVQRTKSSADLKKWKQALDRELQGDAEKDKQSD</sequence>
<keyword evidence="6" id="KW-0407">Ion channel</keyword>
<proteinExistence type="inferred from homology"/>
<feature type="transmembrane region" description="Helical" evidence="6">
    <location>
        <begin position="100"/>
        <end position="120"/>
    </location>
</feature>
<keyword evidence="6" id="KW-1003">Cell membrane</keyword>
<reference evidence="8" key="1">
    <citation type="submission" date="2020-10" db="EMBL/GenBank/DDBJ databases">
        <authorList>
            <person name="Kikuchi T."/>
        </authorList>
    </citation>
    <scope>NUCLEOTIDE SEQUENCE</scope>
    <source>
        <strain evidence="8">NKZ352</strain>
    </source>
</reference>
<dbReference type="GO" id="GO:0005886">
    <property type="term" value="C:plasma membrane"/>
    <property type="evidence" value="ECO:0007669"/>
    <property type="project" value="UniProtKB-SubCell"/>
</dbReference>
<dbReference type="GO" id="GO:0034707">
    <property type="term" value="C:chloride channel complex"/>
    <property type="evidence" value="ECO:0007669"/>
    <property type="project" value="UniProtKB-KW"/>
</dbReference>
<evidence type="ECO:0000256" key="4">
    <source>
        <dbReference type="ARBA" id="ARBA00023136"/>
    </source>
</evidence>
<dbReference type="OrthoDB" id="201595at2759"/>
<keyword evidence="4 6" id="KW-0472">Membrane</keyword>
<feature type="transmembrane region" description="Helical" evidence="6">
    <location>
        <begin position="141"/>
        <end position="159"/>
    </location>
</feature>
<keyword evidence="6" id="KW-0406">Ion transport</keyword>